<evidence type="ECO:0000256" key="6">
    <source>
        <dbReference type="ARBA" id="ARBA00022779"/>
    </source>
</evidence>
<dbReference type="EMBL" id="CP042914">
    <property type="protein sequence ID" value="QEG42884.1"/>
    <property type="molecule type" value="Genomic_DNA"/>
</dbReference>
<evidence type="ECO:0000313" key="11">
    <source>
        <dbReference type="Proteomes" id="UP000325286"/>
    </source>
</evidence>
<keyword evidence="10" id="KW-0966">Cell projection</keyword>
<dbReference type="Pfam" id="PF01052">
    <property type="entry name" value="FliMN_C"/>
    <property type="match status" value="1"/>
</dbReference>
<dbReference type="GO" id="GO:0009425">
    <property type="term" value="C:bacterial-type flagellum basal body"/>
    <property type="evidence" value="ECO:0007669"/>
    <property type="project" value="InterPro"/>
</dbReference>
<comment type="subcellular location">
    <subcellularLocation>
        <location evidence="1">Cell membrane</location>
        <topology evidence="1">Peripheral membrane protein</topology>
        <orientation evidence="1">Cytoplasmic side</orientation>
    </subcellularLocation>
</comment>
<dbReference type="InterPro" id="IPR001172">
    <property type="entry name" value="FliN_T3SS_HrcQb"/>
</dbReference>
<dbReference type="KEGG" id="rul:UC8_49260"/>
<evidence type="ECO:0000256" key="4">
    <source>
        <dbReference type="ARBA" id="ARBA00022475"/>
    </source>
</evidence>
<dbReference type="RefSeq" id="WP_068132836.1">
    <property type="nucleotide sequence ID" value="NZ_CP042914.1"/>
</dbReference>
<dbReference type="NCBIfam" id="TIGR02480">
    <property type="entry name" value="fliN"/>
    <property type="match status" value="1"/>
</dbReference>
<dbReference type="GO" id="GO:0006935">
    <property type="term" value="P:chemotaxis"/>
    <property type="evidence" value="ECO:0007669"/>
    <property type="project" value="UniProtKB-KW"/>
</dbReference>
<evidence type="ECO:0000256" key="1">
    <source>
        <dbReference type="ARBA" id="ARBA00004413"/>
    </source>
</evidence>
<dbReference type="SUPFAM" id="SSF101801">
    <property type="entry name" value="Surface presentation of antigens (SPOA)"/>
    <property type="match status" value="1"/>
</dbReference>
<feature type="compositionally biased region" description="Basic and acidic residues" evidence="8">
    <location>
        <begin position="1"/>
        <end position="10"/>
    </location>
</feature>
<evidence type="ECO:0000256" key="8">
    <source>
        <dbReference type="SAM" id="MobiDB-lite"/>
    </source>
</evidence>
<feature type="region of interest" description="Disordered" evidence="8">
    <location>
        <begin position="1"/>
        <end position="22"/>
    </location>
</feature>
<dbReference type="Proteomes" id="UP000325286">
    <property type="component" value="Chromosome"/>
</dbReference>
<evidence type="ECO:0000256" key="5">
    <source>
        <dbReference type="ARBA" id="ARBA00022500"/>
    </source>
</evidence>
<keyword evidence="10" id="KW-0969">Cilium</keyword>
<dbReference type="InterPro" id="IPR012826">
    <property type="entry name" value="FliN"/>
</dbReference>
<dbReference type="GO" id="GO:0071973">
    <property type="term" value="P:bacterial-type flagellum-dependent cell motility"/>
    <property type="evidence" value="ECO:0007669"/>
    <property type="project" value="InterPro"/>
</dbReference>
<dbReference type="Gene3D" id="2.30.330.10">
    <property type="entry name" value="SpoA-like"/>
    <property type="match status" value="1"/>
</dbReference>
<dbReference type="GO" id="GO:0003774">
    <property type="term" value="F:cytoskeletal motor activity"/>
    <property type="evidence" value="ECO:0007669"/>
    <property type="project" value="InterPro"/>
</dbReference>
<evidence type="ECO:0000256" key="3">
    <source>
        <dbReference type="ARBA" id="ARBA00021897"/>
    </source>
</evidence>
<reference evidence="10 11" key="1">
    <citation type="submission" date="2019-08" db="EMBL/GenBank/DDBJ databases">
        <title>Deep-cultivation of Planctomycetes and their phenomic and genomic characterization uncovers novel biology.</title>
        <authorList>
            <person name="Wiegand S."/>
            <person name="Jogler M."/>
            <person name="Boedeker C."/>
            <person name="Pinto D."/>
            <person name="Vollmers J."/>
            <person name="Rivas-Marin E."/>
            <person name="Kohn T."/>
            <person name="Peeters S.H."/>
            <person name="Heuer A."/>
            <person name="Rast P."/>
            <person name="Oberbeckmann S."/>
            <person name="Bunk B."/>
            <person name="Jeske O."/>
            <person name="Meyerdierks A."/>
            <person name="Storesund J.E."/>
            <person name="Kallscheuer N."/>
            <person name="Luecker S."/>
            <person name="Lage O.M."/>
            <person name="Pohl T."/>
            <person name="Merkel B.J."/>
            <person name="Hornburger P."/>
            <person name="Mueller R.-W."/>
            <person name="Bruemmer F."/>
            <person name="Labrenz M."/>
            <person name="Spormann A.M."/>
            <person name="Op den Camp H."/>
            <person name="Overmann J."/>
            <person name="Amann R."/>
            <person name="Jetten M.S.M."/>
            <person name="Mascher T."/>
            <person name="Medema M.H."/>
            <person name="Devos D.P."/>
            <person name="Kaster A.-K."/>
            <person name="Ovreas L."/>
            <person name="Rohde M."/>
            <person name="Galperin M.Y."/>
            <person name="Jogler C."/>
        </authorList>
    </citation>
    <scope>NUCLEOTIDE SEQUENCE [LARGE SCALE GENOMIC DNA]</scope>
    <source>
        <strain evidence="10 11">UC8</strain>
    </source>
</reference>
<gene>
    <name evidence="10" type="primary">fliN_2</name>
    <name evidence="10" type="ORF">UC8_49260</name>
</gene>
<name>A0A5B9QV28_9BACT</name>
<keyword evidence="11" id="KW-1185">Reference proteome</keyword>
<evidence type="ECO:0000256" key="2">
    <source>
        <dbReference type="ARBA" id="ARBA00009226"/>
    </source>
</evidence>
<dbReference type="OrthoDB" id="9773459at2"/>
<dbReference type="GO" id="GO:0005886">
    <property type="term" value="C:plasma membrane"/>
    <property type="evidence" value="ECO:0007669"/>
    <property type="project" value="UniProtKB-SubCell"/>
</dbReference>
<evidence type="ECO:0000313" key="10">
    <source>
        <dbReference type="EMBL" id="QEG42884.1"/>
    </source>
</evidence>
<organism evidence="10 11">
    <name type="scientific">Roseimaritima ulvae</name>
    <dbReference type="NCBI Taxonomy" id="980254"/>
    <lineage>
        <taxon>Bacteria</taxon>
        <taxon>Pseudomonadati</taxon>
        <taxon>Planctomycetota</taxon>
        <taxon>Planctomycetia</taxon>
        <taxon>Pirellulales</taxon>
        <taxon>Pirellulaceae</taxon>
        <taxon>Roseimaritima</taxon>
    </lineage>
</organism>
<accession>A0A5B9QV28</accession>
<keyword evidence="4" id="KW-1003">Cell membrane</keyword>
<evidence type="ECO:0000259" key="9">
    <source>
        <dbReference type="Pfam" id="PF01052"/>
    </source>
</evidence>
<keyword evidence="5" id="KW-0145">Chemotaxis</keyword>
<dbReference type="PANTHER" id="PTHR43484">
    <property type="match status" value="1"/>
</dbReference>
<keyword evidence="6" id="KW-0283">Flagellar rotation</keyword>
<feature type="domain" description="Flagellar motor switch protein FliN-like C-terminal" evidence="9">
    <location>
        <begin position="68"/>
        <end position="138"/>
    </location>
</feature>
<dbReference type="PANTHER" id="PTHR43484:SF1">
    <property type="entry name" value="FLAGELLAR MOTOR SWITCH PROTEIN FLIN"/>
    <property type="match status" value="1"/>
</dbReference>
<keyword evidence="7" id="KW-0472">Membrane</keyword>
<comment type="similarity">
    <text evidence="2">Belongs to the FliN/MopA/SpaO family.</text>
</comment>
<sequence length="142" mass="15322" precursor="true">MSESPLKDEPQAAADDQQVSPHDIEKLISEAQAGIDQAAGSDDANAQPFQLNNLEAGESSEPPHSMDLLGDVELDLRIELGRTQMRLEEVLRLRSGAVVALDKLAGDPVDIYVNGRLIARGEVLVMNDNFCVRVTELLGGSE</sequence>
<dbReference type="InterPro" id="IPR051469">
    <property type="entry name" value="FliN/MopA/SpaO"/>
</dbReference>
<dbReference type="InterPro" id="IPR001543">
    <property type="entry name" value="FliN-like_C"/>
</dbReference>
<dbReference type="AlphaFoldDB" id="A0A5B9QV28"/>
<dbReference type="PRINTS" id="PR00956">
    <property type="entry name" value="FLGMOTORFLIN"/>
</dbReference>
<keyword evidence="10" id="KW-0282">Flagellum</keyword>
<evidence type="ECO:0000256" key="7">
    <source>
        <dbReference type="ARBA" id="ARBA00023136"/>
    </source>
</evidence>
<protein>
    <recommendedName>
        <fullName evidence="3">Flagellar motor switch protein FliN</fullName>
    </recommendedName>
</protein>
<proteinExistence type="inferred from homology"/>
<dbReference type="InterPro" id="IPR036429">
    <property type="entry name" value="SpoA-like_sf"/>
</dbReference>